<dbReference type="SUPFAM" id="SSF50129">
    <property type="entry name" value="GroES-like"/>
    <property type="match status" value="1"/>
</dbReference>
<evidence type="ECO:0000313" key="3">
    <source>
        <dbReference type="EMBL" id="GLH95393.1"/>
    </source>
</evidence>
<protein>
    <submittedName>
        <fullName evidence="3">Oxidoreductase</fullName>
    </submittedName>
</protein>
<dbReference type="SMART" id="SM00829">
    <property type="entry name" value="PKS_ER"/>
    <property type="match status" value="1"/>
</dbReference>
<reference evidence="3" key="1">
    <citation type="submission" date="2022-12" db="EMBL/GenBank/DDBJ databases">
        <title>New Phytohabitans aurantiacus sp. RD004123 nov., an actinomycete isolated from soil.</title>
        <authorList>
            <person name="Triningsih D.W."/>
            <person name="Harunari E."/>
            <person name="Igarashi Y."/>
        </authorList>
    </citation>
    <scope>NUCLEOTIDE SEQUENCE</scope>
    <source>
        <strain evidence="3">RD004123</strain>
    </source>
</reference>
<dbReference type="Gene3D" id="3.40.50.720">
    <property type="entry name" value="NAD(P)-binding Rossmann-like Domain"/>
    <property type="match status" value="1"/>
</dbReference>
<keyword evidence="4" id="KW-1185">Reference proteome</keyword>
<dbReference type="CDD" id="cd05289">
    <property type="entry name" value="MDR_like_2"/>
    <property type="match status" value="1"/>
</dbReference>
<dbReference type="InterPro" id="IPR020843">
    <property type="entry name" value="ER"/>
</dbReference>
<dbReference type="PANTHER" id="PTHR44154">
    <property type="entry name" value="QUINONE OXIDOREDUCTASE"/>
    <property type="match status" value="1"/>
</dbReference>
<keyword evidence="1" id="KW-0521">NADP</keyword>
<dbReference type="Proteomes" id="UP001144280">
    <property type="component" value="Unassembled WGS sequence"/>
</dbReference>
<dbReference type="InterPro" id="IPR051603">
    <property type="entry name" value="Zinc-ADH_QOR/CCCR"/>
</dbReference>
<dbReference type="InterPro" id="IPR013154">
    <property type="entry name" value="ADH-like_N"/>
</dbReference>
<dbReference type="InterPro" id="IPR036291">
    <property type="entry name" value="NAD(P)-bd_dom_sf"/>
</dbReference>
<dbReference type="Pfam" id="PF13602">
    <property type="entry name" value="ADH_zinc_N_2"/>
    <property type="match status" value="1"/>
</dbReference>
<name>A0ABQ5QL32_9ACTN</name>
<evidence type="ECO:0000259" key="2">
    <source>
        <dbReference type="SMART" id="SM00829"/>
    </source>
</evidence>
<gene>
    <name evidence="3" type="ORF">Pa4123_06650</name>
</gene>
<sequence length="268" mass="26799">MAAASVNPVDWKIRSGVARAFYPADLPAIPGRDAAGVVDEIGEGVTGVTVGDRVFGLGGLFGASAEHAVLDAWAPVPDTWTMEHGAAAGLAIVTAGGALNALGDLSGRTLLVEGAAGGVGSAAVAIAVARGATVIGTASTGKHDYLRTLGAQPTTYGDDLAARVKELAPAGVDAVLDTAASGSLPDLVAIAGDAARVVTVADHTLAPTLGVRLVNAENNSVLLAEGAELGSRGGYTPHIAETFPVDRIADAHRYAERGRTQGKIVVTL</sequence>
<feature type="domain" description="Enoyl reductase (ER)" evidence="2">
    <location>
        <begin position="4"/>
        <end position="266"/>
    </location>
</feature>
<dbReference type="EMBL" id="BSDI01000002">
    <property type="protein sequence ID" value="GLH95393.1"/>
    <property type="molecule type" value="Genomic_DNA"/>
</dbReference>
<evidence type="ECO:0000313" key="4">
    <source>
        <dbReference type="Proteomes" id="UP001144280"/>
    </source>
</evidence>
<comment type="caution">
    <text evidence="3">The sequence shown here is derived from an EMBL/GenBank/DDBJ whole genome shotgun (WGS) entry which is preliminary data.</text>
</comment>
<evidence type="ECO:0000256" key="1">
    <source>
        <dbReference type="ARBA" id="ARBA00022857"/>
    </source>
</evidence>
<organism evidence="3 4">
    <name type="scientific">Phytohabitans aurantiacus</name>
    <dbReference type="NCBI Taxonomy" id="3016789"/>
    <lineage>
        <taxon>Bacteria</taxon>
        <taxon>Bacillati</taxon>
        <taxon>Actinomycetota</taxon>
        <taxon>Actinomycetes</taxon>
        <taxon>Micromonosporales</taxon>
        <taxon>Micromonosporaceae</taxon>
    </lineage>
</organism>
<accession>A0ABQ5QL32</accession>
<dbReference type="SUPFAM" id="SSF51735">
    <property type="entry name" value="NAD(P)-binding Rossmann-fold domains"/>
    <property type="match status" value="1"/>
</dbReference>
<proteinExistence type="predicted"/>
<dbReference type="PANTHER" id="PTHR44154:SF1">
    <property type="entry name" value="QUINONE OXIDOREDUCTASE"/>
    <property type="match status" value="1"/>
</dbReference>
<dbReference type="Pfam" id="PF08240">
    <property type="entry name" value="ADH_N"/>
    <property type="match status" value="1"/>
</dbReference>
<dbReference type="Gene3D" id="3.90.180.10">
    <property type="entry name" value="Medium-chain alcohol dehydrogenases, catalytic domain"/>
    <property type="match status" value="1"/>
</dbReference>
<dbReference type="InterPro" id="IPR011032">
    <property type="entry name" value="GroES-like_sf"/>
</dbReference>